<dbReference type="RefSeq" id="WP_092050262.1">
    <property type="nucleotide sequence ID" value="NZ_FOQD01000008.1"/>
</dbReference>
<dbReference type="CDD" id="cd04301">
    <property type="entry name" value="NAT_SF"/>
    <property type="match status" value="1"/>
</dbReference>
<feature type="domain" description="N-acetyltransferase" evidence="1">
    <location>
        <begin position="45"/>
        <end position="203"/>
    </location>
</feature>
<dbReference type="SUPFAM" id="SSF55729">
    <property type="entry name" value="Acyl-CoA N-acyltransferases (Nat)"/>
    <property type="match status" value="1"/>
</dbReference>
<proteinExistence type="predicted"/>
<dbReference type="Gene3D" id="3.40.630.30">
    <property type="match status" value="1"/>
</dbReference>
<evidence type="ECO:0000313" key="3">
    <source>
        <dbReference type="Proteomes" id="UP000199518"/>
    </source>
</evidence>
<name>A0A1I3HF77_9PLAN</name>
<organism evidence="2 3">
    <name type="scientific">Planctomicrobium piriforme</name>
    <dbReference type="NCBI Taxonomy" id="1576369"/>
    <lineage>
        <taxon>Bacteria</taxon>
        <taxon>Pseudomonadati</taxon>
        <taxon>Planctomycetota</taxon>
        <taxon>Planctomycetia</taxon>
        <taxon>Planctomycetales</taxon>
        <taxon>Planctomycetaceae</taxon>
        <taxon>Planctomicrobium</taxon>
    </lineage>
</organism>
<dbReference type="STRING" id="1576369.SAMN05421753_10839"/>
<evidence type="ECO:0000313" key="2">
    <source>
        <dbReference type="EMBL" id="SFI34395.1"/>
    </source>
</evidence>
<dbReference type="Proteomes" id="UP000199518">
    <property type="component" value="Unassembled WGS sequence"/>
</dbReference>
<keyword evidence="3" id="KW-1185">Reference proteome</keyword>
<dbReference type="EMBL" id="FOQD01000008">
    <property type="protein sequence ID" value="SFI34395.1"/>
    <property type="molecule type" value="Genomic_DNA"/>
</dbReference>
<gene>
    <name evidence="2" type="ORF">SAMN05421753_10839</name>
</gene>
<dbReference type="InterPro" id="IPR000182">
    <property type="entry name" value="GNAT_dom"/>
</dbReference>
<reference evidence="3" key="1">
    <citation type="submission" date="2016-10" db="EMBL/GenBank/DDBJ databases">
        <authorList>
            <person name="Varghese N."/>
            <person name="Submissions S."/>
        </authorList>
    </citation>
    <scope>NUCLEOTIDE SEQUENCE [LARGE SCALE GENOMIC DNA]</scope>
    <source>
        <strain evidence="3">DSM 26348</strain>
    </source>
</reference>
<accession>A0A1I3HF77</accession>
<sequence length="204" mass="22781">MKSKHSLTLRTPIVFTLNTGHSTLDSSPPSPLWLAPYPLADGQVVRFRHVTPEDAELIAEAIRTSSPETLLHRFFSPVRGVPLPVLRQLLLIDGSRDVCVVGLIDEQQVERTICGARFVRAEVPETAEIAITVHDQFQRRGLGTYLLQQLVELARPVGIERFEGFILPSNVGMLRLIDKFAPGHTRQLLGDVVRVVIELKQIPK</sequence>
<dbReference type="AlphaFoldDB" id="A0A1I3HF77"/>
<keyword evidence="2" id="KW-0808">Transferase</keyword>
<dbReference type="InterPro" id="IPR016181">
    <property type="entry name" value="Acyl_CoA_acyltransferase"/>
</dbReference>
<protein>
    <submittedName>
        <fullName evidence="2">Acetyltransferase</fullName>
    </submittedName>
</protein>
<dbReference type="OrthoDB" id="9807426at2"/>
<evidence type="ECO:0000259" key="1">
    <source>
        <dbReference type="PROSITE" id="PS51186"/>
    </source>
</evidence>
<dbReference type="Pfam" id="PF00583">
    <property type="entry name" value="Acetyltransf_1"/>
    <property type="match status" value="1"/>
</dbReference>
<dbReference type="GO" id="GO:0016747">
    <property type="term" value="F:acyltransferase activity, transferring groups other than amino-acyl groups"/>
    <property type="evidence" value="ECO:0007669"/>
    <property type="project" value="InterPro"/>
</dbReference>
<dbReference type="PROSITE" id="PS51186">
    <property type="entry name" value="GNAT"/>
    <property type="match status" value="1"/>
</dbReference>